<organism evidence="2 3">
    <name type="scientific">Ensete ventricosum</name>
    <name type="common">Abyssinian banana</name>
    <name type="synonym">Musa ensete</name>
    <dbReference type="NCBI Taxonomy" id="4639"/>
    <lineage>
        <taxon>Eukaryota</taxon>
        <taxon>Viridiplantae</taxon>
        <taxon>Streptophyta</taxon>
        <taxon>Embryophyta</taxon>
        <taxon>Tracheophyta</taxon>
        <taxon>Spermatophyta</taxon>
        <taxon>Magnoliopsida</taxon>
        <taxon>Liliopsida</taxon>
        <taxon>Zingiberales</taxon>
        <taxon>Musaceae</taxon>
        <taxon>Ensete</taxon>
    </lineage>
</organism>
<evidence type="ECO:0000313" key="2">
    <source>
        <dbReference type="EMBL" id="RRT59157.1"/>
    </source>
</evidence>
<protein>
    <submittedName>
        <fullName evidence="2">Uncharacterized protein</fullName>
    </submittedName>
</protein>
<comment type="caution">
    <text evidence="2">The sequence shown here is derived from an EMBL/GenBank/DDBJ whole genome shotgun (WGS) entry which is preliminary data.</text>
</comment>
<feature type="region of interest" description="Disordered" evidence="1">
    <location>
        <begin position="53"/>
        <end position="74"/>
    </location>
</feature>
<proteinExistence type="predicted"/>
<gene>
    <name evidence="2" type="ORF">B296_00036498</name>
</gene>
<evidence type="ECO:0000256" key="1">
    <source>
        <dbReference type="SAM" id="MobiDB-lite"/>
    </source>
</evidence>
<sequence length="244" mass="26203">MFGNDFSIILRHAGPPSVISTSWHRCCRSFSVTADFSPSGCWATEEPLQLSSVAIGGSNEGPPNPSDGGEQATTETAAFSPPATMPVAHLGRHAHPSKSPMRAAIQSGAARIASSATTPSIVDFLNTSVSASTTNAMSRTRLIEPRYGKCGGFFFMNLPLKTRAIVNPLFSLYFEAIKSRTRSKKAPWDMVSLAAMLLVSVRWCSMLLGMSLALGYSEASRLCAFQYQLKRAGPADRHSLPLSD</sequence>
<dbReference type="Proteomes" id="UP000287651">
    <property type="component" value="Unassembled WGS sequence"/>
</dbReference>
<name>A0A426Z597_ENSVE</name>
<evidence type="ECO:0000313" key="3">
    <source>
        <dbReference type="Proteomes" id="UP000287651"/>
    </source>
</evidence>
<dbReference type="AlphaFoldDB" id="A0A426Z597"/>
<reference evidence="2 3" key="1">
    <citation type="journal article" date="2014" name="Agronomy (Basel)">
        <title>A Draft Genome Sequence for Ensete ventricosum, the Drought-Tolerant Tree Against Hunger.</title>
        <authorList>
            <person name="Harrison J."/>
            <person name="Moore K.A."/>
            <person name="Paszkiewicz K."/>
            <person name="Jones T."/>
            <person name="Grant M."/>
            <person name="Ambacheew D."/>
            <person name="Muzemil S."/>
            <person name="Studholme D.J."/>
        </authorList>
    </citation>
    <scope>NUCLEOTIDE SEQUENCE [LARGE SCALE GENOMIC DNA]</scope>
</reference>
<accession>A0A426Z597</accession>
<dbReference type="EMBL" id="AMZH03008343">
    <property type="protein sequence ID" value="RRT59157.1"/>
    <property type="molecule type" value="Genomic_DNA"/>
</dbReference>